<gene>
    <name evidence="1" type="ORF">MES5069_620110</name>
</gene>
<dbReference type="EMBL" id="CAKXZT010000160">
    <property type="protein sequence ID" value="CAH2407857.1"/>
    <property type="molecule type" value="Genomic_DNA"/>
</dbReference>
<accession>A0ABN8KC52</accession>
<evidence type="ECO:0000313" key="2">
    <source>
        <dbReference type="Proteomes" id="UP001153050"/>
    </source>
</evidence>
<organism evidence="1 2">
    <name type="scientific">Mesorhizobium escarrei</name>
    <dbReference type="NCBI Taxonomy" id="666018"/>
    <lineage>
        <taxon>Bacteria</taxon>
        <taxon>Pseudomonadati</taxon>
        <taxon>Pseudomonadota</taxon>
        <taxon>Alphaproteobacteria</taxon>
        <taxon>Hyphomicrobiales</taxon>
        <taxon>Phyllobacteriaceae</taxon>
        <taxon>Mesorhizobium</taxon>
    </lineage>
</organism>
<reference evidence="1 2" key="1">
    <citation type="submission" date="2022-03" db="EMBL/GenBank/DDBJ databases">
        <authorList>
            <person name="Brunel B."/>
        </authorList>
    </citation>
    <scope>NUCLEOTIDE SEQUENCE [LARGE SCALE GENOMIC DNA]</scope>
    <source>
        <strain evidence="1">STM5069sample</strain>
    </source>
</reference>
<protein>
    <submittedName>
        <fullName evidence="1">Uncharacterized protein</fullName>
    </submittedName>
</protein>
<proteinExistence type="predicted"/>
<sequence>MRKSRIGPSATCRFCEASHLQRLDLSDPVLLDMRESGVLSASEIRRLHGWGSGTFRPVLNDRRFAPTTSARQRVSSNAWLAAGRAVAPKAVSDP</sequence>
<evidence type="ECO:0000313" key="1">
    <source>
        <dbReference type="EMBL" id="CAH2407857.1"/>
    </source>
</evidence>
<dbReference type="Proteomes" id="UP001153050">
    <property type="component" value="Unassembled WGS sequence"/>
</dbReference>
<name>A0ABN8KC52_9HYPH</name>
<comment type="caution">
    <text evidence="1">The sequence shown here is derived from an EMBL/GenBank/DDBJ whole genome shotgun (WGS) entry which is preliminary data.</text>
</comment>
<keyword evidence="2" id="KW-1185">Reference proteome</keyword>